<dbReference type="AlphaFoldDB" id="A0A5E4QYQ2"/>
<keyword evidence="3" id="KW-1185">Reference proteome</keyword>
<reference evidence="2 3" key="1">
    <citation type="submission" date="2017-07" db="EMBL/GenBank/DDBJ databases">
        <authorList>
            <person name="Talla V."/>
            <person name="Backstrom N."/>
        </authorList>
    </citation>
    <scope>NUCLEOTIDE SEQUENCE [LARGE SCALE GENOMIC DNA]</scope>
</reference>
<feature type="compositionally biased region" description="Polar residues" evidence="1">
    <location>
        <begin position="1"/>
        <end position="11"/>
    </location>
</feature>
<evidence type="ECO:0000256" key="1">
    <source>
        <dbReference type="SAM" id="MobiDB-lite"/>
    </source>
</evidence>
<protein>
    <submittedName>
        <fullName evidence="2">Uncharacterized protein</fullName>
    </submittedName>
</protein>
<evidence type="ECO:0000313" key="2">
    <source>
        <dbReference type="EMBL" id="VVD02773.1"/>
    </source>
</evidence>
<accession>A0A5E4QYQ2</accession>
<proteinExistence type="predicted"/>
<dbReference type="Proteomes" id="UP000324832">
    <property type="component" value="Unassembled WGS sequence"/>
</dbReference>
<dbReference type="EMBL" id="FZQP02006332">
    <property type="protein sequence ID" value="VVD02773.1"/>
    <property type="molecule type" value="Genomic_DNA"/>
</dbReference>
<evidence type="ECO:0000313" key="3">
    <source>
        <dbReference type="Proteomes" id="UP000324832"/>
    </source>
</evidence>
<feature type="region of interest" description="Disordered" evidence="1">
    <location>
        <begin position="1"/>
        <end position="24"/>
    </location>
</feature>
<name>A0A5E4QYQ2_9NEOP</name>
<organism evidence="2 3">
    <name type="scientific">Leptidea sinapis</name>
    <dbReference type="NCBI Taxonomy" id="189913"/>
    <lineage>
        <taxon>Eukaryota</taxon>
        <taxon>Metazoa</taxon>
        <taxon>Ecdysozoa</taxon>
        <taxon>Arthropoda</taxon>
        <taxon>Hexapoda</taxon>
        <taxon>Insecta</taxon>
        <taxon>Pterygota</taxon>
        <taxon>Neoptera</taxon>
        <taxon>Endopterygota</taxon>
        <taxon>Lepidoptera</taxon>
        <taxon>Glossata</taxon>
        <taxon>Ditrysia</taxon>
        <taxon>Papilionoidea</taxon>
        <taxon>Pieridae</taxon>
        <taxon>Dismorphiinae</taxon>
        <taxon>Leptidea</taxon>
    </lineage>
</organism>
<gene>
    <name evidence="2" type="ORF">LSINAPIS_LOCUS12916</name>
</gene>
<sequence>MESPPSYSTHSEVPPLSEDSGLLITSGSLSSDSASGWHHIASEITKNLFIRKKSGTSFASAY</sequence>